<name>A0A165LNP0_PELLU</name>
<keyword evidence="3 10" id="KW-0227">DNA damage</keyword>
<keyword evidence="2 10" id="KW-0547">Nucleotide-binding</keyword>
<gene>
    <name evidence="10" type="primary">recC</name>
    <name evidence="12" type="ORF">A3K90_04815</name>
</gene>
<keyword evidence="1 10" id="KW-0540">Nuclease</keyword>
<dbReference type="GO" id="GO:0003677">
    <property type="term" value="F:DNA binding"/>
    <property type="evidence" value="ECO:0007669"/>
    <property type="project" value="UniProtKB-UniRule"/>
</dbReference>
<dbReference type="InterPro" id="IPR041500">
    <property type="entry name" value="RecC_C"/>
</dbReference>
<dbReference type="NCBIfam" id="TIGR01450">
    <property type="entry name" value="recC"/>
    <property type="match status" value="1"/>
</dbReference>
<sequence>MGRSEERRAGTVAFNIHTSNRTEELAACLASSFKASQPASPFSREVIVVQSRGMQRWLSMELARRLGVWAGARYPFPNAVVSELFGHVFPLKDDEAGRYDPEFTAWSIMRLLPSMLQDEPFSILRRYLSGGSAPLRLYQLATKIADSFDQYTLFRPQMLALWEAGEGTGGPDGWQAILWRRLNAELGGLHRGRLKEEFCRNGVLPEAVFPGRIALFGISYLPQFHLDILASIARQREVNLFVLSPTEEYWGDIVSRRTLSAMTHDERDLHTEGNPLLASLGRIGRDFSDMVLEIPDEESRRVEGYLDPGRDTLLHAVQSDILTLSGTGDGLRPSYVTADRSIQVHACHSPQREVEVLHDRLLDMLESIPGLAPRDIVVMAPDIETYSPFITAVFGSAGQERIPFSVADRRLMNEGQVASAVLRLLSLHGSRSAAPELFDLLSSPPVARRFGLDAPALQSIRGWVVDTRIRWGIDEKDRAMNQLPAFRQNSWRAGIDRLLLGYAMDSREPSTGGVLPFDGIEGGAVETIGLLADFIDAVELFRDGLSKTRPLAEWRVFFISMLERFIQTEEDSIREFLAVQDLMERMGEISRRSLYSDGVPPEVVIAWLQGRLQEEEQGLGFMTGGVTFCSMLPMRSVPFRVVGMLGMNDGAFPRQHHPPGFDLIARHPKRADRSVRAEDRYLFLETILSARDVLYISYVGRSRKDSSPIPPSVLVSELFDAVDRGFMFPDGMRAEERLRLDHPLQPFNPACFSARGPLFSYSEENFLPAAALGGAGREALFMDAPLPEPEEPLQRVELMDLIGFYDNPSAYFLRNRLGLQAAGQILPLEEREPFGVDRLDAYRIRAELAEAMLRGGDLGKVQERFRAEGVLPPALSGERHYQSILDDAARFALTVRRISAEPLPLPSLDFDLPLGTFTLSGRLDALHSSGQLFTRPASMKARERMRSWIFHLVLCSLQPEGVHPETLLVMQNGAYRLRQPEEPRLLLEDLLDRYRSGQRMPLAYFPETSFAWETKLEKGERDALKAARGTWQTSGFGGGAGEGDDPAYRRCFGEGGVDFEAAGPLSFRDVAAALVRPLLHHSEAVK</sequence>
<evidence type="ECO:0000256" key="3">
    <source>
        <dbReference type="ARBA" id="ARBA00022763"/>
    </source>
</evidence>
<dbReference type="InterPro" id="IPR011335">
    <property type="entry name" value="Restrct_endonuc-II-like"/>
</dbReference>
<evidence type="ECO:0000313" key="12">
    <source>
        <dbReference type="EMBL" id="KZK74240.1"/>
    </source>
</evidence>
<dbReference type="EMBL" id="LVWG01000030">
    <property type="protein sequence ID" value="KZK74240.1"/>
    <property type="molecule type" value="Genomic_DNA"/>
</dbReference>
<evidence type="ECO:0000256" key="2">
    <source>
        <dbReference type="ARBA" id="ARBA00022741"/>
    </source>
</evidence>
<dbReference type="SUPFAM" id="SSF52540">
    <property type="entry name" value="P-loop containing nucleoside triphosphate hydrolases"/>
    <property type="match status" value="2"/>
</dbReference>
<dbReference type="Proteomes" id="UP000076481">
    <property type="component" value="Unassembled WGS sequence"/>
</dbReference>
<dbReference type="GO" id="GO:0003678">
    <property type="term" value="F:DNA helicase activity"/>
    <property type="evidence" value="ECO:0007669"/>
    <property type="project" value="UniProtKB-UniRule"/>
</dbReference>
<dbReference type="PANTHER" id="PTHR30591:SF1">
    <property type="entry name" value="RECBCD ENZYME SUBUNIT RECC"/>
    <property type="match status" value="1"/>
</dbReference>
<dbReference type="GO" id="GO:0000724">
    <property type="term" value="P:double-strand break repair via homologous recombination"/>
    <property type="evidence" value="ECO:0007669"/>
    <property type="project" value="UniProtKB-UniRule"/>
</dbReference>
<feature type="domain" description="RecC C-terminal" evidence="11">
    <location>
        <begin position="795"/>
        <end position="1014"/>
    </location>
</feature>
<reference evidence="12 13" key="1">
    <citation type="submission" date="2016-03" db="EMBL/GenBank/DDBJ databases">
        <title>Speciation and ecological success in dimly lit waters: horizontal gene transfer in a green sulfur bacteria bloom unveiled by metagenomic assembly.</title>
        <authorList>
            <person name="Llorens-Mares T."/>
            <person name="Liu Z."/>
            <person name="Allen L.Z."/>
            <person name="Rusch D.B."/>
            <person name="Craig M.T."/>
            <person name="Dupont C.L."/>
            <person name="Bryant D.A."/>
            <person name="Casamayor E.O."/>
        </authorList>
    </citation>
    <scope>NUCLEOTIDE SEQUENCE [LARGE SCALE GENOMIC DNA]</scope>
    <source>
        <strain evidence="12">CIII</strain>
    </source>
</reference>
<proteinExistence type="inferred from homology"/>
<comment type="similarity">
    <text evidence="10">Belongs to the RecC family.</text>
</comment>
<keyword evidence="4 10" id="KW-0378">Hydrolase</keyword>
<comment type="subunit">
    <text evidence="10">Heterotrimer of RecB, RecC and RecD. All subunits contribute to DNA-binding.</text>
</comment>
<dbReference type="AlphaFoldDB" id="A0A165LNP0"/>
<keyword evidence="8 10" id="KW-0238">DNA-binding</keyword>
<keyword evidence="5 10" id="KW-0347">Helicase</keyword>
<dbReference type="PIRSF" id="PIRSF000980">
    <property type="entry name" value="RecC"/>
    <property type="match status" value="1"/>
</dbReference>
<dbReference type="PANTHER" id="PTHR30591">
    <property type="entry name" value="RECBCD ENZYME SUBUNIT RECC"/>
    <property type="match status" value="1"/>
</dbReference>
<dbReference type="Pfam" id="PF17946">
    <property type="entry name" value="RecC_C"/>
    <property type="match status" value="1"/>
</dbReference>
<evidence type="ECO:0000256" key="9">
    <source>
        <dbReference type="ARBA" id="ARBA00023204"/>
    </source>
</evidence>
<dbReference type="InterPro" id="IPR027417">
    <property type="entry name" value="P-loop_NTPase"/>
</dbReference>
<dbReference type="InterPro" id="IPR013986">
    <property type="entry name" value="DExx_box_DNA_helicase_dom_sf"/>
</dbReference>
<keyword evidence="7 10" id="KW-0067">ATP-binding</keyword>
<dbReference type="GO" id="GO:0008854">
    <property type="term" value="F:exodeoxyribonuclease V activity"/>
    <property type="evidence" value="ECO:0007669"/>
    <property type="project" value="InterPro"/>
</dbReference>
<dbReference type="GO" id="GO:0005524">
    <property type="term" value="F:ATP binding"/>
    <property type="evidence" value="ECO:0007669"/>
    <property type="project" value="UniProtKB-UniRule"/>
</dbReference>
<evidence type="ECO:0000256" key="5">
    <source>
        <dbReference type="ARBA" id="ARBA00022806"/>
    </source>
</evidence>
<evidence type="ECO:0000256" key="1">
    <source>
        <dbReference type="ARBA" id="ARBA00022722"/>
    </source>
</evidence>
<dbReference type="Gene3D" id="1.10.10.160">
    <property type="match status" value="1"/>
</dbReference>
<comment type="function">
    <text evidence="10">A helicase/nuclease that prepares dsDNA breaks (DSB) for recombinational DNA repair. Binds to DSBs and unwinds DNA via a highly rapid and processive ATP-dependent bidirectional helicase activity. Unwinds dsDNA until it encounters a Chi (crossover hotspot instigator) sequence from the 3' direction. Cuts ssDNA a few nucleotides 3' to the Chi site. The properties and activities of the enzyme are changed at Chi. The Chi-altered holoenzyme produces a long 3'-ssDNA overhang and facilitates RecA-binding to the ssDNA for homologous DNA recombination and repair. Holoenzyme degrades any linearized DNA that is unable to undergo homologous recombination. In the holoenzyme this subunit recognizes the wild-type Chi sequence, and when added to isolated RecB increases its ATP-dependent helicase processivity.</text>
</comment>
<comment type="miscellaneous">
    <text evidence="10">In the RecBCD complex, RecB has a slow 3'-5' helicase, an exonuclease activity and loads RecA onto ssDNA, RecD has a fast 5'-3' helicase activity, while RecC stimulates the ATPase and processivity of the RecB helicase and contributes to recognition of the Chi site.</text>
</comment>
<evidence type="ECO:0000256" key="6">
    <source>
        <dbReference type="ARBA" id="ARBA00022839"/>
    </source>
</evidence>
<evidence type="ECO:0000256" key="10">
    <source>
        <dbReference type="HAMAP-Rule" id="MF_01486"/>
    </source>
</evidence>
<accession>A0A165LNP0</accession>
<dbReference type="Gene3D" id="3.40.50.300">
    <property type="entry name" value="P-loop containing nucleotide triphosphate hydrolases"/>
    <property type="match status" value="2"/>
</dbReference>
<dbReference type="Gene3D" id="3.40.50.10930">
    <property type="match status" value="1"/>
</dbReference>
<keyword evidence="9 10" id="KW-0234">DNA repair</keyword>
<dbReference type="SUPFAM" id="SSF52980">
    <property type="entry name" value="Restriction endonuclease-like"/>
    <property type="match status" value="1"/>
</dbReference>
<keyword evidence="6 10" id="KW-0269">Exonuclease</keyword>
<comment type="caution">
    <text evidence="12">The sequence shown here is derived from an EMBL/GenBank/DDBJ whole genome shotgun (WGS) entry which is preliminary data.</text>
</comment>
<evidence type="ECO:0000259" key="11">
    <source>
        <dbReference type="Pfam" id="PF17946"/>
    </source>
</evidence>
<protein>
    <recommendedName>
        <fullName evidence="10">RecBCD enzyme subunit RecC</fullName>
    </recommendedName>
    <alternativeName>
        <fullName evidence="10">Exonuclease V subunit RecC</fullName>
        <shortName evidence="10">ExoV subunit RecC</shortName>
    </alternativeName>
    <alternativeName>
        <fullName evidence="10">Helicase/nuclease RecBCD subunit RecC</fullName>
    </alternativeName>
</protein>
<dbReference type="InterPro" id="IPR006697">
    <property type="entry name" value="RecC"/>
</dbReference>
<evidence type="ECO:0000256" key="8">
    <source>
        <dbReference type="ARBA" id="ARBA00023125"/>
    </source>
</evidence>
<dbReference type="GO" id="GO:0009338">
    <property type="term" value="C:exodeoxyribonuclease V complex"/>
    <property type="evidence" value="ECO:0007669"/>
    <property type="project" value="InterPro"/>
</dbReference>
<evidence type="ECO:0000313" key="13">
    <source>
        <dbReference type="Proteomes" id="UP000076481"/>
    </source>
</evidence>
<evidence type="ECO:0000256" key="7">
    <source>
        <dbReference type="ARBA" id="ARBA00022840"/>
    </source>
</evidence>
<evidence type="ECO:0000256" key="4">
    <source>
        <dbReference type="ARBA" id="ARBA00022801"/>
    </source>
</evidence>
<organism evidence="12 13">
    <name type="scientific">Pelodictyon luteolum</name>
    <dbReference type="NCBI Taxonomy" id="1100"/>
    <lineage>
        <taxon>Bacteria</taxon>
        <taxon>Pseudomonadati</taxon>
        <taxon>Chlorobiota</taxon>
        <taxon>Chlorobiia</taxon>
        <taxon>Chlorobiales</taxon>
        <taxon>Chlorobiaceae</taxon>
        <taxon>Chlorobium/Pelodictyon group</taxon>
        <taxon>Pelodictyon</taxon>
    </lineage>
</organism>
<dbReference type="Pfam" id="PF04257">
    <property type="entry name" value="Exonuc_V_gamma"/>
    <property type="match status" value="1"/>
</dbReference>
<dbReference type="Gene3D" id="1.10.10.990">
    <property type="match status" value="1"/>
</dbReference>
<dbReference type="HAMAP" id="MF_01486">
    <property type="entry name" value="RecC"/>
    <property type="match status" value="1"/>
</dbReference>
<dbReference type="Gene3D" id="1.10.486.10">
    <property type="entry name" value="PCRA, domain 4"/>
    <property type="match status" value="1"/>
</dbReference>